<evidence type="ECO:0000313" key="1">
    <source>
        <dbReference type="EMBL" id="CAE2263922.1"/>
    </source>
</evidence>
<dbReference type="PANTHER" id="PTHR43642">
    <property type="entry name" value="HYBRID SIGNAL TRANSDUCTION HISTIDINE KINASE G"/>
    <property type="match status" value="1"/>
</dbReference>
<dbReference type="PANTHER" id="PTHR43642:SF1">
    <property type="entry name" value="HYBRID SIGNAL TRANSDUCTION HISTIDINE KINASE G"/>
    <property type="match status" value="1"/>
</dbReference>
<gene>
    <name evidence="1" type="ORF">OAUR00152_LOCUS28064</name>
</gene>
<evidence type="ECO:0008006" key="2">
    <source>
        <dbReference type="Google" id="ProtNLM"/>
    </source>
</evidence>
<reference evidence="1" key="1">
    <citation type="submission" date="2021-01" db="EMBL/GenBank/DDBJ databases">
        <authorList>
            <person name="Corre E."/>
            <person name="Pelletier E."/>
            <person name="Niang G."/>
            <person name="Scheremetjew M."/>
            <person name="Finn R."/>
            <person name="Kale V."/>
            <person name="Holt S."/>
            <person name="Cochrane G."/>
            <person name="Meng A."/>
            <person name="Brown T."/>
            <person name="Cohen L."/>
        </authorList>
    </citation>
    <scope>NUCLEOTIDE SEQUENCE</scope>
    <source>
        <strain evidence="1">Isolate 1302-5</strain>
    </source>
</reference>
<dbReference type="InterPro" id="IPR053159">
    <property type="entry name" value="Hybrid_Histidine_Kinase"/>
</dbReference>
<proteinExistence type="predicted"/>
<name>A0A7S4JID4_9STRA</name>
<dbReference type="InterPro" id="IPR011990">
    <property type="entry name" value="TPR-like_helical_dom_sf"/>
</dbReference>
<organism evidence="1">
    <name type="scientific">Odontella aurita</name>
    <dbReference type="NCBI Taxonomy" id="265563"/>
    <lineage>
        <taxon>Eukaryota</taxon>
        <taxon>Sar</taxon>
        <taxon>Stramenopiles</taxon>
        <taxon>Ochrophyta</taxon>
        <taxon>Bacillariophyta</taxon>
        <taxon>Mediophyceae</taxon>
        <taxon>Biddulphiophycidae</taxon>
        <taxon>Eupodiscales</taxon>
        <taxon>Odontellaceae</taxon>
        <taxon>Odontella</taxon>
    </lineage>
</organism>
<protein>
    <recommendedName>
        <fullName evidence="2">KIF-binding protein</fullName>
    </recommendedName>
</protein>
<dbReference type="SUPFAM" id="SSF48452">
    <property type="entry name" value="TPR-like"/>
    <property type="match status" value="1"/>
</dbReference>
<dbReference type="AlphaFoldDB" id="A0A7S4JID4"/>
<sequence>MAAAQVFVGAALCSGQELGLLIDESESYSNQMLEYKQHTIYMAFVLVKRAMLILRHGFPGSPKRIRILMEEAMDNKNAEENCESAPTYPYYDMLTNFYCMWLEYLFGEYELCWQTAQKNKDISRQSIGRFPFLCTHFFYSGLAALELAQKHFKTEYITAINEAITQMKAWATSTQWNCQHKLDLLNAELAHLKGDEAGAAELYDVAIQAAGKHQFIHEEALAFERAGNFYQGSGDRKKASFCFRKAHDGYTKWGATGKAAQVQEKWGLV</sequence>
<dbReference type="EMBL" id="HBKQ01040724">
    <property type="protein sequence ID" value="CAE2263922.1"/>
    <property type="molecule type" value="Transcribed_RNA"/>
</dbReference>
<accession>A0A7S4JID4</accession>